<reference evidence="3" key="1">
    <citation type="submission" date="2018-10" db="EMBL/GenBank/DDBJ databases">
        <title>Acidithiobacillus sulfuriphilus sp. nov.: an extremely acidophilic sulfur-oxidizing chemolithotroph isolated from a neutral pH environment.</title>
        <authorList>
            <person name="Falagan C."/>
            <person name="Moya-Beltran A."/>
            <person name="Quatrini R."/>
            <person name="Johnson D.B."/>
        </authorList>
    </citation>
    <scope>NUCLEOTIDE SEQUENCE [LARGE SCALE GENOMIC DNA]</scope>
    <source>
        <strain evidence="3">CJ-2</strain>
    </source>
</reference>
<evidence type="ECO:0000256" key="1">
    <source>
        <dbReference type="SAM" id="SignalP"/>
    </source>
</evidence>
<evidence type="ECO:0000259" key="2">
    <source>
        <dbReference type="Pfam" id="PF04773"/>
    </source>
</evidence>
<protein>
    <recommendedName>
        <fullName evidence="2">FecR protein domain-containing protein</fullName>
    </recommendedName>
</protein>
<name>A0A3M8QR68_9PROT</name>
<gene>
    <name evidence="3" type="ORF">EC580_12475</name>
</gene>
<dbReference type="EMBL" id="RIZI01000190">
    <property type="protein sequence ID" value="RNF58667.1"/>
    <property type="molecule type" value="Genomic_DNA"/>
</dbReference>
<dbReference type="Pfam" id="PF04773">
    <property type="entry name" value="FecR"/>
    <property type="match status" value="1"/>
</dbReference>
<feature type="domain" description="FecR protein" evidence="2">
    <location>
        <begin position="60"/>
        <end position="145"/>
    </location>
</feature>
<feature type="chain" id="PRO_5018065442" description="FecR protein domain-containing protein" evidence="1">
    <location>
        <begin position="24"/>
        <end position="254"/>
    </location>
</feature>
<dbReference type="InterPro" id="IPR006860">
    <property type="entry name" value="FecR"/>
</dbReference>
<evidence type="ECO:0000313" key="3">
    <source>
        <dbReference type="EMBL" id="RNF58667.1"/>
    </source>
</evidence>
<organism evidence="3">
    <name type="scientific">Acidithiobacillus sulfuriphilus</name>
    <dbReference type="NCBI Taxonomy" id="1867749"/>
    <lineage>
        <taxon>Bacteria</taxon>
        <taxon>Pseudomonadati</taxon>
        <taxon>Pseudomonadota</taxon>
        <taxon>Acidithiobacillia</taxon>
        <taxon>Acidithiobacillales</taxon>
        <taxon>Acidithiobacillaceae</taxon>
        <taxon>Acidithiobacillus</taxon>
    </lineage>
</organism>
<proteinExistence type="predicted"/>
<keyword evidence="1" id="KW-0732">Signal</keyword>
<accession>A0A3M8QR68</accession>
<dbReference type="AlphaFoldDB" id="A0A3M8QR68"/>
<sequence length="254" mass="26515">MSHTSVSRLTGIALAMLSLPAVAATPAATVVALVGTVSAQLPNGSVEILANGATLPEQGTITTQENSYVRLRFSDGGIVTLRPQTVFRISSYHFNKSEPKKSGMVASLIQGGMRVIDGWIGHENPAGYKVHAGVATIGVLGTQYGLLLCKGVSYEPGASGSSNASDKNKDDWHQICPGKGLYLQVYKGKIAVTNKAGLDYFTAGEYGKVGGSMERPILLTGNPDINYALPAAMDTSKTLLDLNNMPSAGACLAN</sequence>
<feature type="signal peptide" evidence="1">
    <location>
        <begin position="1"/>
        <end position="23"/>
    </location>
</feature>
<comment type="caution">
    <text evidence="3">The sequence shown here is derived from an EMBL/GenBank/DDBJ whole genome shotgun (WGS) entry which is preliminary data.</text>
</comment>